<dbReference type="EC" id="1.5.5.2" evidence="6"/>
<comment type="similarity">
    <text evidence="2 6">Belongs to the proline oxidase family.</text>
</comment>
<dbReference type="Pfam" id="PF01619">
    <property type="entry name" value="Pro_dh"/>
    <property type="match status" value="1"/>
</dbReference>
<reference evidence="9" key="1">
    <citation type="submission" date="2022-11" db="UniProtKB">
        <authorList>
            <consortium name="WormBaseParasite"/>
        </authorList>
    </citation>
    <scope>IDENTIFICATION</scope>
</reference>
<sequence>MADRFSLKIMANHRCLLKNVWNRFYAISRSTATNNSAQNGDDVETCFKRLGDLSFNDTQEAFKSKSNFDLWRALIVLNLCSYETLVQHNLTLMNTTKKIFGQRIFETLMRWSFYGHFVAGANEKDIRPSINRLRAFGVKSILDYSVEADVDTVEKSMEIEDIGGIVDRRVGVISARTYTYEGEPECDRNMEIFRNCISAVTDYTGGTGFSVIKMTALGRPQLLLRLSDVIVKYQNFFKLLTRSDLNNLTECKLSEEQFAKRLDELGLKTDSKELKDWFRECDHNGDGQLDIYEWSRLLDQKFKLAKMFKIVNLRTGKVESLIPDLSELEEAQYRNLIRRIDILAEFAQEKNVRMMVDAEQTYLQPAISRLTVELMRKYNKKKPVIFNTYQAYLKKTLCNVKIDLQIARRDDLYFGAKLVRGAYMLQERERAGAMHYEDPVNPDYDATTVMYDSVFKEIIEEVKKRPMGKVAVMCATHNEDTIRHVLNIMRSNGIGPQQHVCCFGQLYGMCDQVSFPLGQAGFSVYKYVPYGPVEGVMPYMSRRVQENSGSGGMLAKSSRERKMLRQELKRRYKKLQFFYNPAKYASYPEYL</sequence>
<dbReference type="PANTHER" id="PTHR13914:SF0">
    <property type="entry name" value="PROLINE DEHYDROGENASE 1, MITOCHONDRIAL"/>
    <property type="match status" value="1"/>
</dbReference>
<comment type="function">
    <text evidence="6">Converts proline to delta-1-pyrroline-5-carboxylate.</text>
</comment>
<dbReference type="Gene3D" id="3.20.20.220">
    <property type="match status" value="1"/>
</dbReference>
<protein>
    <recommendedName>
        <fullName evidence="6">Proline dehydrogenase</fullName>
        <ecNumber evidence="6">1.5.5.2</ecNumber>
    </recommendedName>
</protein>
<evidence type="ECO:0000256" key="5">
    <source>
        <dbReference type="ARBA" id="ARBA00023062"/>
    </source>
</evidence>
<evidence type="ECO:0000256" key="1">
    <source>
        <dbReference type="ARBA" id="ARBA00004739"/>
    </source>
</evidence>
<dbReference type="GO" id="GO:0010133">
    <property type="term" value="P:L-proline catabolic process to L-glutamate"/>
    <property type="evidence" value="ECO:0007669"/>
    <property type="project" value="TreeGrafter"/>
</dbReference>
<dbReference type="GO" id="GO:0005739">
    <property type="term" value="C:mitochondrion"/>
    <property type="evidence" value="ECO:0007669"/>
    <property type="project" value="TreeGrafter"/>
</dbReference>
<keyword evidence="6" id="KW-0285">Flavoprotein</keyword>
<evidence type="ECO:0000259" key="7">
    <source>
        <dbReference type="PROSITE" id="PS50222"/>
    </source>
</evidence>
<dbReference type="InterPro" id="IPR002048">
    <property type="entry name" value="EF_hand_dom"/>
</dbReference>
<keyword evidence="6" id="KW-0274">FAD</keyword>
<keyword evidence="3" id="KW-0106">Calcium</keyword>
<evidence type="ECO:0000313" key="8">
    <source>
        <dbReference type="Proteomes" id="UP000887565"/>
    </source>
</evidence>
<dbReference type="SUPFAM" id="SSF47473">
    <property type="entry name" value="EF-hand"/>
    <property type="match status" value="1"/>
</dbReference>
<evidence type="ECO:0000256" key="6">
    <source>
        <dbReference type="RuleBase" id="RU364054"/>
    </source>
</evidence>
<dbReference type="InterPro" id="IPR002872">
    <property type="entry name" value="Proline_DH_dom"/>
</dbReference>
<dbReference type="GO" id="GO:0004657">
    <property type="term" value="F:proline dehydrogenase activity"/>
    <property type="evidence" value="ECO:0007669"/>
    <property type="project" value="UniProtKB-EC"/>
</dbReference>
<evidence type="ECO:0000313" key="9">
    <source>
        <dbReference type="WBParaSite" id="nRc.2.0.1.t44392-RA"/>
    </source>
</evidence>
<proteinExistence type="inferred from homology"/>
<evidence type="ECO:0000256" key="4">
    <source>
        <dbReference type="ARBA" id="ARBA00023002"/>
    </source>
</evidence>
<keyword evidence="4 6" id="KW-0560">Oxidoreductase</keyword>
<accession>A0A915KZZ2</accession>
<dbReference type="WBParaSite" id="nRc.2.0.1.t44392-RA">
    <property type="protein sequence ID" value="nRc.2.0.1.t44392-RA"/>
    <property type="gene ID" value="nRc.2.0.1.g44392"/>
</dbReference>
<comment type="cofactor">
    <cofactor evidence="6">
        <name>FAD</name>
        <dbReference type="ChEBI" id="CHEBI:57692"/>
    </cofactor>
</comment>
<dbReference type="PROSITE" id="PS50222">
    <property type="entry name" value="EF_HAND_2"/>
    <property type="match status" value="1"/>
</dbReference>
<dbReference type="OMA" id="GPLKKYH"/>
<dbReference type="GO" id="GO:0071949">
    <property type="term" value="F:FAD binding"/>
    <property type="evidence" value="ECO:0007669"/>
    <property type="project" value="TreeGrafter"/>
</dbReference>
<organism evidence="8 9">
    <name type="scientific">Romanomermis culicivorax</name>
    <name type="common">Nematode worm</name>
    <dbReference type="NCBI Taxonomy" id="13658"/>
    <lineage>
        <taxon>Eukaryota</taxon>
        <taxon>Metazoa</taxon>
        <taxon>Ecdysozoa</taxon>
        <taxon>Nematoda</taxon>
        <taxon>Enoplea</taxon>
        <taxon>Dorylaimia</taxon>
        <taxon>Mermithida</taxon>
        <taxon>Mermithoidea</taxon>
        <taxon>Mermithidae</taxon>
        <taxon>Romanomermis</taxon>
    </lineage>
</organism>
<dbReference type="AlphaFoldDB" id="A0A915KZZ2"/>
<dbReference type="Proteomes" id="UP000887565">
    <property type="component" value="Unplaced"/>
</dbReference>
<evidence type="ECO:0000256" key="3">
    <source>
        <dbReference type="ARBA" id="ARBA00022837"/>
    </source>
</evidence>
<dbReference type="GO" id="GO:0005509">
    <property type="term" value="F:calcium ion binding"/>
    <property type="evidence" value="ECO:0007669"/>
    <property type="project" value="InterPro"/>
</dbReference>
<dbReference type="InterPro" id="IPR018247">
    <property type="entry name" value="EF_Hand_1_Ca_BS"/>
</dbReference>
<comment type="pathway">
    <text evidence="1">Amino-acid degradation; L-proline degradation into L-glutamate; L-glutamate from L-proline: step 1/2.</text>
</comment>
<dbReference type="InterPro" id="IPR015659">
    <property type="entry name" value="Proline_oxidase"/>
</dbReference>
<feature type="domain" description="EF-hand" evidence="7">
    <location>
        <begin position="269"/>
        <end position="304"/>
    </location>
</feature>
<keyword evidence="8" id="KW-1185">Reference proteome</keyword>
<dbReference type="SUPFAM" id="SSF51730">
    <property type="entry name" value="FAD-linked oxidoreductase"/>
    <property type="match status" value="1"/>
</dbReference>
<name>A0A915KZZ2_ROMCU</name>
<dbReference type="PROSITE" id="PS00018">
    <property type="entry name" value="EF_HAND_1"/>
    <property type="match status" value="1"/>
</dbReference>
<dbReference type="InterPro" id="IPR011992">
    <property type="entry name" value="EF-hand-dom_pair"/>
</dbReference>
<dbReference type="PANTHER" id="PTHR13914">
    <property type="entry name" value="PROLINE OXIDASE"/>
    <property type="match status" value="1"/>
</dbReference>
<evidence type="ECO:0000256" key="2">
    <source>
        <dbReference type="ARBA" id="ARBA00005869"/>
    </source>
</evidence>
<dbReference type="Gene3D" id="1.10.238.10">
    <property type="entry name" value="EF-hand"/>
    <property type="match status" value="1"/>
</dbReference>
<dbReference type="InterPro" id="IPR029041">
    <property type="entry name" value="FAD-linked_oxidoreductase-like"/>
</dbReference>
<keyword evidence="5 6" id="KW-0642">Proline metabolism</keyword>
<comment type="catalytic activity">
    <reaction evidence="6">
        <text>L-proline + a quinone = (S)-1-pyrroline-5-carboxylate + a quinol + H(+)</text>
        <dbReference type="Rhea" id="RHEA:23784"/>
        <dbReference type="ChEBI" id="CHEBI:15378"/>
        <dbReference type="ChEBI" id="CHEBI:17388"/>
        <dbReference type="ChEBI" id="CHEBI:24646"/>
        <dbReference type="ChEBI" id="CHEBI:60039"/>
        <dbReference type="ChEBI" id="CHEBI:132124"/>
        <dbReference type="EC" id="1.5.5.2"/>
    </reaction>
</comment>